<keyword evidence="4 9" id="KW-0808">Transferase</keyword>
<keyword evidence="13" id="KW-1185">Reference proteome</keyword>
<evidence type="ECO:0000256" key="9">
    <source>
        <dbReference type="HAMAP-Rule" id="MF_00061"/>
    </source>
</evidence>
<evidence type="ECO:0000256" key="3">
    <source>
        <dbReference type="ARBA" id="ARBA00017473"/>
    </source>
</evidence>
<evidence type="ECO:0000256" key="7">
    <source>
        <dbReference type="ARBA" id="ARBA00022840"/>
    </source>
</evidence>
<dbReference type="Pfam" id="PF00288">
    <property type="entry name" value="GHMP_kinases_N"/>
    <property type="match status" value="1"/>
</dbReference>
<organism evidence="12 13">
    <name type="scientific">Prevotella amnii DNF00058</name>
    <dbReference type="NCBI Taxonomy" id="1401066"/>
    <lineage>
        <taxon>Bacteria</taxon>
        <taxon>Pseudomonadati</taxon>
        <taxon>Bacteroidota</taxon>
        <taxon>Bacteroidia</taxon>
        <taxon>Bacteroidales</taxon>
        <taxon>Prevotellaceae</taxon>
        <taxon>Prevotella</taxon>
    </lineage>
</organism>
<dbReference type="AlphaFoldDB" id="A0A096AWA0"/>
<dbReference type="PIRSF" id="PIRSF010376">
    <property type="entry name" value="IspE"/>
    <property type="match status" value="1"/>
</dbReference>
<dbReference type="Pfam" id="PF08544">
    <property type="entry name" value="GHMP_kinases_C"/>
    <property type="match status" value="1"/>
</dbReference>
<dbReference type="GO" id="GO:0050515">
    <property type="term" value="F:4-(cytidine 5'-diphospho)-2-C-methyl-D-erythritol kinase activity"/>
    <property type="evidence" value="ECO:0007669"/>
    <property type="project" value="UniProtKB-UniRule"/>
</dbReference>
<feature type="domain" description="GHMP kinase N-terminal" evidence="10">
    <location>
        <begin position="71"/>
        <end position="145"/>
    </location>
</feature>
<feature type="domain" description="GHMP kinase C-terminal" evidence="11">
    <location>
        <begin position="209"/>
        <end position="267"/>
    </location>
</feature>
<dbReference type="SUPFAM" id="SSF54211">
    <property type="entry name" value="Ribosomal protein S5 domain 2-like"/>
    <property type="match status" value="1"/>
</dbReference>
<evidence type="ECO:0000256" key="2">
    <source>
        <dbReference type="ARBA" id="ARBA00012052"/>
    </source>
</evidence>
<dbReference type="GO" id="GO:0005524">
    <property type="term" value="F:ATP binding"/>
    <property type="evidence" value="ECO:0007669"/>
    <property type="project" value="UniProtKB-UniRule"/>
</dbReference>
<comment type="similarity">
    <text evidence="1 9">Belongs to the GHMP kinase family. IspE subfamily.</text>
</comment>
<dbReference type="InterPro" id="IPR020568">
    <property type="entry name" value="Ribosomal_Su5_D2-typ_SF"/>
</dbReference>
<proteinExistence type="inferred from homology"/>
<dbReference type="UniPathway" id="UPA00056">
    <property type="reaction ID" value="UER00094"/>
</dbReference>
<dbReference type="SUPFAM" id="SSF55060">
    <property type="entry name" value="GHMP Kinase, C-terminal domain"/>
    <property type="match status" value="1"/>
</dbReference>
<dbReference type="InterPro" id="IPR036554">
    <property type="entry name" value="GHMP_kinase_C_sf"/>
</dbReference>
<feature type="active site" evidence="9">
    <location>
        <position position="8"/>
    </location>
</feature>
<dbReference type="EMBL" id="JRNU01000052">
    <property type="protein sequence ID" value="KGF51075.1"/>
    <property type="molecule type" value="Genomic_DNA"/>
</dbReference>
<keyword evidence="7 9" id="KW-0067">ATP-binding</keyword>
<protein>
    <recommendedName>
        <fullName evidence="3 9">4-diphosphocytidyl-2-C-methyl-D-erythritol kinase</fullName>
        <shortName evidence="9">CMK</shortName>
        <ecNumber evidence="2 9">2.7.1.148</ecNumber>
    </recommendedName>
    <alternativeName>
        <fullName evidence="8 9">4-(cytidine-5'-diphospho)-2-C-methyl-D-erythritol kinase</fullName>
    </alternativeName>
</protein>
<comment type="function">
    <text evidence="9">Catalyzes the phosphorylation of the position 2 hydroxy group of 4-diphosphocytidyl-2C-methyl-D-erythritol.</text>
</comment>
<evidence type="ECO:0000313" key="13">
    <source>
        <dbReference type="Proteomes" id="UP000029614"/>
    </source>
</evidence>
<keyword evidence="5 9" id="KW-0547">Nucleotide-binding</keyword>
<dbReference type="PANTHER" id="PTHR43527">
    <property type="entry name" value="4-DIPHOSPHOCYTIDYL-2-C-METHYL-D-ERYTHRITOL KINASE, CHLOROPLASTIC"/>
    <property type="match status" value="1"/>
</dbReference>
<reference evidence="12 13" key="1">
    <citation type="submission" date="2014-07" db="EMBL/GenBank/DDBJ databases">
        <authorList>
            <person name="McCorrison J."/>
            <person name="Sanka R."/>
            <person name="Torralba M."/>
            <person name="Gillis M."/>
            <person name="Haft D.H."/>
            <person name="Methe B."/>
            <person name="Sutton G."/>
            <person name="Nelson K.E."/>
        </authorList>
    </citation>
    <scope>NUCLEOTIDE SEQUENCE [LARGE SCALE GENOMIC DNA]</scope>
    <source>
        <strain evidence="12 13">DNF00058</strain>
    </source>
</reference>
<comment type="pathway">
    <text evidence="9">Isoprenoid biosynthesis; isopentenyl diphosphate biosynthesis via DXP pathway; isopentenyl diphosphate from 1-deoxy-D-xylulose 5-phosphate: step 3/6.</text>
</comment>
<dbReference type="InterPro" id="IPR014721">
    <property type="entry name" value="Ribsml_uS5_D2-typ_fold_subgr"/>
</dbReference>
<evidence type="ECO:0000259" key="10">
    <source>
        <dbReference type="Pfam" id="PF00288"/>
    </source>
</evidence>
<comment type="caution">
    <text evidence="12">The sequence shown here is derived from an EMBL/GenBank/DDBJ whole genome shotgun (WGS) entry which is preliminary data.</text>
</comment>
<gene>
    <name evidence="9" type="primary">ispE</name>
    <name evidence="12" type="ORF">HMPREF9302_08815</name>
</gene>
<dbReference type="GO" id="GO:0019288">
    <property type="term" value="P:isopentenyl diphosphate biosynthetic process, methylerythritol 4-phosphate pathway"/>
    <property type="evidence" value="ECO:0007669"/>
    <property type="project" value="UniProtKB-UniRule"/>
</dbReference>
<accession>A0A096AWA0</accession>
<evidence type="ECO:0000259" key="11">
    <source>
        <dbReference type="Pfam" id="PF08544"/>
    </source>
</evidence>
<name>A0A096AWA0_9BACT</name>
<feature type="active site" evidence="9">
    <location>
        <position position="140"/>
    </location>
</feature>
<keyword evidence="6 9" id="KW-0418">Kinase</keyword>
<evidence type="ECO:0000256" key="1">
    <source>
        <dbReference type="ARBA" id="ARBA00009684"/>
    </source>
</evidence>
<evidence type="ECO:0000256" key="4">
    <source>
        <dbReference type="ARBA" id="ARBA00022679"/>
    </source>
</evidence>
<dbReference type="Gene3D" id="3.30.70.890">
    <property type="entry name" value="GHMP kinase, C-terminal domain"/>
    <property type="match status" value="1"/>
</dbReference>
<dbReference type="InterPro" id="IPR004424">
    <property type="entry name" value="IspE"/>
</dbReference>
<evidence type="ECO:0000256" key="5">
    <source>
        <dbReference type="ARBA" id="ARBA00022741"/>
    </source>
</evidence>
<dbReference type="HAMAP" id="MF_00061">
    <property type="entry name" value="IspE"/>
    <property type="match status" value="1"/>
</dbReference>
<comment type="catalytic activity">
    <reaction evidence="9">
        <text>4-CDP-2-C-methyl-D-erythritol + ATP = 4-CDP-2-C-methyl-D-erythritol 2-phosphate + ADP + H(+)</text>
        <dbReference type="Rhea" id="RHEA:18437"/>
        <dbReference type="ChEBI" id="CHEBI:15378"/>
        <dbReference type="ChEBI" id="CHEBI:30616"/>
        <dbReference type="ChEBI" id="CHEBI:57823"/>
        <dbReference type="ChEBI" id="CHEBI:57919"/>
        <dbReference type="ChEBI" id="CHEBI:456216"/>
        <dbReference type="EC" id="2.7.1.148"/>
    </reaction>
</comment>
<evidence type="ECO:0000313" key="12">
    <source>
        <dbReference type="EMBL" id="KGF51075.1"/>
    </source>
</evidence>
<dbReference type="OrthoDB" id="9809438at2"/>
<feature type="binding site" evidence="9">
    <location>
        <begin position="98"/>
        <end position="108"/>
    </location>
    <ligand>
        <name>ATP</name>
        <dbReference type="ChEBI" id="CHEBI:30616"/>
    </ligand>
</feature>
<sequence>MIAYPCCKINLGLNIVNKRKDGYHNLETIFYPVPLHDVIEINKMHEDFPSMLNCDIKVTGTYLNNCDDKDNLVVKAYNLLAKHFYLPRIHAHLYKQIPSQAGLGGGSADAAYMIKMLNEHFHLKINNDEMQQLATKLGADCAFFINAKAAFATGIGNELTPIKTEINALKGCYLTLIKPDIAISTAEAYSNIKPQQPKKCCKDIISQPISTWKEELKNDFEEPLFTKYTELKDIKKRLYEEGALYAQMSGSGSTIFGIFDKKPKNVEQIFKGNFIYNCSL</sequence>
<dbReference type="NCBIfam" id="TIGR00154">
    <property type="entry name" value="ispE"/>
    <property type="match status" value="1"/>
</dbReference>
<dbReference type="GO" id="GO:0016114">
    <property type="term" value="P:terpenoid biosynthetic process"/>
    <property type="evidence" value="ECO:0007669"/>
    <property type="project" value="UniProtKB-UniRule"/>
</dbReference>
<dbReference type="InterPro" id="IPR013750">
    <property type="entry name" value="GHMP_kinase_C_dom"/>
</dbReference>
<dbReference type="Gene3D" id="3.30.230.10">
    <property type="match status" value="1"/>
</dbReference>
<evidence type="ECO:0000256" key="8">
    <source>
        <dbReference type="ARBA" id="ARBA00032554"/>
    </source>
</evidence>
<dbReference type="RefSeq" id="WP_036856642.1">
    <property type="nucleotide sequence ID" value="NZ_JRNU01000052.1"/>
</dbReference>
<dbReference type="InterPro" id="IPR006204">
    <property type="entry name" value="GHMP_kinase_N_dom"/>
</dbReference>
<evidence type="ECO:0000256" key="6">
    <source>
        <dbReference type="ARBA" id="ARBA00022777"/>
    </source>
</evidence>
<dbReference type="PANTHER" id="PTHR43527:SF2">
    <property type="entry name" value="4-DIPHOSPHOCYTIDYL-2-C-METHYL-D-ERYTHRITOL KINASE, CHLOROPLASTIC"/>
    <property type="match status" value="1"/>
</dbReference>
<keyword evidence="9" id="KW-0414">Isoprene biosynthesis</keyword>
<dbReference type="Proteomes" id="UP000029614">
    <property type="component" value="Unassembled WGS sequence"/>
</dbReference>
<dbReference type="EC" id="2.7.1.148" evidence="2 9"/>